<proteinExistence type="inferred from homology"/>
<dbReference type="Pfam" id="PF08386">
    <property type="entry name" value="Abhydrolase_4"/>
    <property type="match status" value="1"/>
</dbReference>
<dbReference type="PANTHER" id="PTHR43248">
    <property type="entry name" value="2-SUCCINYL-6-HYDROXY-2,4-CYCLOHEXADIENE-1-CARBOXYLATE SYNTHASE"/>
    <property type="match status" value="1"/>
</dbReference>
<dbReference type="GO" id="GO:0016787">
    <property type="term" value="F:hydrolase activity"/>
    <property type="evidence" value="ECO:0007669"/>
    <property type="project" value="UniProtKB-KW"/>
</dbReference>
<dbReference type="RefSeq" id="WP_273935577.1">
    <property type="nucleotide sequence ID" value="NZ_CP097263.1"/>
</dbReference>
<dbReference type="InterPro" id="IPR013595">
    <property type="entry name" value="Pept_S33_TAP-like_C"/>
</dbReference>
<gene>
    <name evidence="6" type="ORF">ACFFH7_21495</name>
</gene>
<keyword evidence="2 4" id="KW-0732">Signal</keyword>
<feature type="signal peptide" evidence="4">
    <location>
        <begin position="1"/>
        <end position="18"/>
    </location>
</feature>
<feature type="chain" id="PRO_5046123159" evidence="4">
    <location>
        <begin position="19"/>
        <end position="506"/>
    </location>
</feature>
<comment type="caution">
    <text evidence="6">The sequence shown here is derived from an EMBL/GenBank/DDBJ whole genome shotgun (WGS) entry which is preliminary data.</text>
</comment>
<name>A0ABV6MUT2_9PSEU</name>
<organism evidence="6 7">
    <name type="scientific">Kutzneria chonburiensis</name>
    <dbReference type="NCBI Taxonomy" id="1483604"/>
    <lineage>
        <taxon>Bacteria</taxon>
        <taxon>Bacillati</taxon>
        <taxon>Actinomycetota</taxon>
        <taxon>Actinomycetes</taxon>
        <taxon>Pseudonocardiales</taxon>
        <taxon>Pseudonocardiaceae</taxon>
        <taxon>Kutzneria</taxon>
    </lineage>
</organism>
<keyword evidence="7" id="KW-1185">Reference proteome</keyword>
<reference evidence="6 7" key="1">
    <citation type="submission" date="2024-09" db="EMBL/GenBank/DDBJ databases">
        <authorList>
            <person name="Sun Q."/>
            <person name="Mori K."/>
        </authorList>
    </citation>
    <scope>NUCLEOTIDE SEQUENCE [LARGE SCALE GENOMIC DNA]</scope>
    <source>
        <strain evidence="6 7">TBRC 1432</strain>
    </source>
</reference>
<evidence type="ECO:0000313" key="6">
    <source>
        <dbReference type="EMBL" id="MFC0544093.1"/>
    </source>
</evidence>
<dbReference type="EMBL" id="JBHLUD010000007">
    <property type="protein sequence ID" value="MFC0544093.1"/>
    <property type="molecule type" value="Genomic_DNA"/>
</dbReference>
<evidence type="ECO:0000256" key="2">
    <source>
        <dbReference type="ARBA" id="ARBA00022729"/>
    </source>
</evidence>
<dbReference type="PANTHER" id="PTHR43248:SF29">
    <property type="entry name" value="TRIPEPTIDYL AMINOPEPTIDASE"/>
    <property type="match status" value="1"/>
</dbReference>
<evidence type="ECO:0000256" key="4">
    <source>
        <dbReference type="SAM" id="SignalP"/>
    </source>
</evidence>
<sequence>MKWTLALAAVLLASTVGAAPASAGTPTTEPRPPVADKVFTQPCQPYTFYECGTVSVPLDYARPDGPKLTIAVSRYKATGSARQGVILFNPGGPGGSGLFAAGAVPKSVRAAYDFIGFDPRGVGRSSPISCVDPSFYATPAADPNPADDAAKVPFVKRARSIADGCAAKSGAELPYINSVNTARDMDEIRKALGEPQISYYGVSYGTYLGPVYGQLFPDKVRRMLLDSNINADTSAVWYQANLDQDVAFQKRADIWFDWIGRYDNVFHLGSGTEAVYNSYFKARSQLAAKPAPMVGPAELDTIVVNSAYYDINWVSNAKAISDYVVKGDATGLTKYMQQNNPATADAENSQAVYNAVECNDARWPRSWTVWNNDNTAVARKAPLLTWSNAWLNLPCAFWRVPQAEPLRITGAGLPPILMLQGTNDAATPYEGALRTHQLLPSSRMIIEQGGGSHGLYNSPWVGNKCIDDRATAYLLTGAVPPADVNCAAHPLPDPTAAPASRTLPHP</sequence>
<comment type="similarity">
    <text evidence="1">Belongs to the peptidase S33 family.</text>
</comment>
<accession>A0ABV6MUT2</accession>
<evidence type="ECO:0000313" key="7">
    <source>
        <dbReference type="Proteomes" id="UP001589810"/>
    </source>
</evidence>
<keyword evidence="3 6" id="KW-0378">Hydrolase</keyword>
<dbReference type="SUPFAM" id="SSF53474">
    <property type="entry name" value="alpha/beta-Hydrolases"/>
    <property type="match status" value="1"/>
</dbReference>
<evidence type="ECO:0000259" key="5">
    <source>
        <dbReference type="Pfam" id="PF08386"/>
    </source>
</evidence>
<evidence type="ECO:0000256" key="1">
    <source>
        <dbReference type="ARBA" id="ARBA00010088"/>
    </source>
</evidence>
<feature type="domain" description="Peptidase S33 tripeptidyl aminopeptidase-like C-terminal" evidence="5">
    <location>
        <begin position="386"/>
        <end position="486"/>
    </location>
</feature>
<dbReference type="InterPro" id="IPR029058">
    <property type="entry name" value="AB_hydrolase_fold"/>
</dbReference>
<evidence type="ECO:0000256" key="3">
    <source>
        <dbReference type="ARBA" id="ARBA00022801"/>
    </source>
</evidence>
<dbReference type="InterPro" id="IPR051601">
    <property type="entry name" value="Serine_prot/Carboxylest_S33"/>
</dbReference>
<protein>
    <submittedName>
        <fullName evidence="6">Alpha/beta hydrolase</fullName>
    </submittedName>
</protein>
<dbReference type="Proteomes" id="UP001589810">
    <property type="component" value="Unassembled WGS sequence"/>
</dbReference>
<dbReference type="Gene3D" id="3.40.50.1820">
    <property type="entry name" value="alpha/beta hydrolase"/>
    <property type="match status" value="1"/>
</dbReference>